<dbReference type="AlphaFoldDB" id="A0A7X9E7D4"/>
<evidence type="ECO:0000313" key="2">
    <source>
        <dbReference type="Proteomes" id="UP000590542"/>
    </source>
</evidence>
<evidence type="ECO:0008006" key="3">
    <source>
        <dbReference type="Google" id="ProtNLM"/>
    </source>
</evidence>
<protein>
    <recommendedName>
        <fullName evidence="3">HD domain-containing protein</fullName>
    </recommendedName>
</protein>
<dbReference type="Proteomes" id="UP000590542">
    <property type="component" value="Unassembled WGS sequence"/>
</dbReference>
<dbReference type="PANTHER" id="PTHR21174">
    <property type="match status" value="1"/>
</dbReference>
<dbReference type="InterPro" id="IPR009218">
    <property type="entry name" value="HD_phosphohydro"/>
</dbReference>
<organism evidence="1 2">
    <name type="scientific">candidate division WWE3 bacterium</name>
    <dbReference type="NCBI Taxonomy" id="2053526"/>
    <lineage>
        <taxon>Bacteria</taxon>
        <taxon>Katanobacteria</taxon>
    </lineage>
</organism>
<dbReference type="PANTHER" id="PTHR21174:SF0">
    <property type="entry name" value="HD PHOSPHOHYDROLASE FAMILY PROTEIN-RELATED"/>
    <property type="match status" value="1"/>
</dbReference>
<comment type="caution">
    <text evidence="1">The sequence shown here is derived from an EMBL/GenBank/DDBJ whole genome shotgun (WGS) entry which is preliminary data.</text>
</comment>
<accession>A0A7X9E7D4</accession>
<evidence type="ECO:0000313" key="1">
    <source>
        <dbReference type="EMBL" id="NMB91874.1"/>
    </source>
</evidence>
<name>A0A7X9E7D4_UNCKA</name>
<dbReference type="EMBL" id="JAAZNV010000012">
    <property type="protein sequence ID" value="NMB91874.1"/>
    <property type="molecule type" value="Genomic_DNA"/>
</dbReference>
<gene>
    <name evidence="1" type="ORF">GYA37_03455</name>
</gene>
<reference evidence="1 2" key="1">
    <citation type="journal article" date="2020" name="Biotechnol. Biofuels">
        <title>New insights from the biogas microbiome by comprehensive genome-resolved metagenomics of nearly 1600 species originating from multiple anaerobic digesters.</title>
        <authorList>
            <person name="Campanaro S."/>
            <person name="Treu L."/>
            <person name="Rodriguez-R L.M."/>
            <person name="Kovalovszki A."/>
            <person name="Ziels R.M."/>
            <person name="Maus I."/>
            <person name="Zhu X."/>
            <person name="Kougias P.G."/>
            <person name="Basile A."/>
            <person name="Luo G."/>
            <person name="Schluter A."/>
            <person name="Konstantinidis K.T."/>
            <person name="Angelidaki I."/>
        </authorList>
    </citation>
    <scope>NUCLEOTIDE SEQUENCE [LARGE SCALE GENOMIC DNA]</scope>
    <source>
        <strain evidence="1">AS27yjCOA_202</strain>
    </source>
</reference>
<sequence length="225" mass="26560">MIAFPENEKKRRYMRSSEESFELARNDYRKLWNSLGSVGNFKEAFSNLVERYNSPNRSYHDIGHIADCLEELKEVVYVAENVSALTLGIFYHDIKDTEIESAEFVKGEAKRYKWPKDVVEKACRLILETKHDAYDSSLGIDGKLITDIDLCFLGKNWFVFLENWKKVRDEWKHIPMDTFVEKRLVILEAFVNKPEGMFRTNHFRNLYEAQAIRNIRRARRFFGAG</sequence>
<proteinExistence type="predicted"/>
<dbReference type="SUPFAM" id="SSF109604">
    <property type="entry name" value="HD-domain/PDEase-like"/>
    <property type="match status" value="1"/>
</dbReference>